<dbReference type="EC" id="2.4.2.7" evidence="6 11"/>
<dbReference type="Proteomes" id="UP000186456">
    <property type="component" value="Unassembled WGS sequence"/>
</dbReference>
<dbReference type="CDD" id="cd06223">
    <property type="entry name" value="PRTases_typeI"/>
    <property type="match status" value="1"/>
</dbReference>
<dbReference type="Pfam" id="PF00156">
    <property type="entry name" value="Pribosyltran"/>
    <property type="match status" value="1"/>
</dbReference>
<evidence type="ECO:0000256" key="3">
    <source>
        <dbReference type="ARBA" id="ARBA00004496"/>
    </source>
</evidence>
<dbReference type="Gene3D" id="3.40.50.2020">
    <property type="match status" value="1"/>
</dbReference>
<dbReference type="InterPro" id="IPR005764">
    <property type="entry name" value="Ade_phspho_trans"/>
</dbReference>
<organism evidence="13 14">
    <name type="scientific">Microbacterium testaceum (strain StLB037)</name>
    <dbReference type="NCBI Taxonomy" id="979556"/>
    <lineage>
        <taxon>Bacteria</taxon>
        <taxon>Bacillati</taxon>
        <taxon>Actinomycetota</taxon>
        <taxon>Actinomycetes</taxon>
        <taxon>Micrococcales</taxon>
        <taxon>Microbacteriaceae</taxon>
        <taxon>Microbacterium</taxon>
    </lineage>
</organism>
<dbReference type="FunFam" id="3.40.50.2020:FF:000021">
    <property type="entry name" value="Adenine phosphoribosyltransferase"/>
    <property type="match status" value="1"/>
</dbReference>
<gene>
    <name evidence="11" type="primary">apt</name>
    <name evidence="13" type="ORF">SAMN04487788_2576</name>
</gene>
<dbReference type="GO" id="GO:0003999">
    <property type="term" value="F:adenine phosphoribosyltransferase activity"/>
    <property type="evidence" value="ECO:0007669"/>
    <property type="project" value="UniProtKB-UniRule"/>
</dbReference>
<evidence type="ECO:0000313" key="13">
    <source>
        <dbReference type="EMBL" id="SDP21041.1"/>
    </source>
</evidence>
<keyword evidence="10 11" id="KW-0660">Purine salvage</keyword>
<evidence type="ECO:0000256" key="11">
    <source>
        <dbReference type="HAMAP-Rule" id="MF_00004"/>
    </source>
</evidence>
<dbReference type="GO" id="GO:0002055">
    <property type="term" value="F:adenine binding"/>
    <property type="evidence" value="ECO:0007669"/>
    <property type="project" value="TreeGrafter"/>
</dbReference>
<sequence>MPDASALARAESLITSIPDYPKPGIVFRDITPLLADAAALRDVVEALIEPFAGRFDAVAGVEARGFLLAGAAAIVANVGLMPIRKAGKLPRPAATVSYDLEYGSAQIEMHDDAADGARVLLLDDVLATGGTLGAGRELLEAVGSEVVGIATLLEIDGLGGREALGGDLHSVFHV</sequence>
<comment type="function">
    <text evidence="2 11">Catalyzes a salvage reaction resulting in the formation of AMP, that is energically less costly than de novo synthesis.</text>
</comment>
<comment type="subcellular location">
    <subcellularLocation>
        <location evidence="3 11">Cytoplasm</location>
    </subcellularLocation>
</comment>
<proteinExistence type="inferred from homology"/>
<dbReference type="AlphaFoldDB" id="A0A1H0QUQ7"/>
<dbReference type="InterPro" id="IPR050054">
    <property type="entry name" value="UPRTase/APRTase"/>
</dbReference>
<evidence type="ECO:0000256" key="9">
    <source>
        <dbReference type="ARBA" id="ARBA00022679"/>
    </source>
</evidence>
<evidence type="ECO:0000256" key="7">
    <source>
        <dbReference type="ARBA" id="ARBA00022490"/>
    </source>
</evidence>
<dbReference type="HAMAP" id="MF_00004">
    <property type="entry name" value="Aden_phosphoribosyltr"/>
    <property type="match status" value="1"/>
</dbReference>
<accession>A0A1H0QUQ7</accession>
<dbReference type="NCBIfam" id="NF002634">
    <property type="entry name" value="PRK02304.1-3"/>
    <property type="match status" value="1"/>
</dbReference>
<dbReference type="GO" id="GO:0044209">
    <property type="term" value="P:AMP salvage"/>
    <property type="evidence" value="ECO:0007669"/>
    <property type="project" value="UniProtKB-UniRule"/>
</dbReference>
<evidence type="ECO:0000256" key="4">
    <source>
        <dbReference type="ARBA" id="ARBA00004659"/>
    </source>
</evidence>
<protein>
    <recommendedName>
        <fullName evidence="6 11">Adenine phosphoribosyltransferase</fullName>
        <shortName evidence="11">APRT</shortName>
        <ecNumber evidence="6 11">2.4.2.7</ecNumber>
    </recommendedName>
</protein>
<dbReference type="SUPFAM" id="SSF53271">
    <property type="entry name" value="PRTase-like"/>
    <property type="match status" value="1"/>
</dbReference>
<reference evidence="13 14" key="1">
    <citation type="submission" date="2016-10" db="EMBL/GenBank/DDBJ databases">
        <authorList>
            <person name="de Groot N.N."/>
        </authorList>
    </citation>
    <scope>NUCLEOTIDE SEQUENCE [LARGE SCALE GENOMIC DNA]</scope>
    <source>
        <strain evidence="13 14">StLB037</strain>
    </source>
</reference>
<dbReference type="GO" id="GO:0005737">
    <property type="term" value="C:cytoplasm"/>
    <property type="evidence" value="ECO:0007669"/>
    <property type="project" value="UniProtKB-SubCell"/>
</dbReference>
<comment type="subunit">
    <text evidence="11">Homodimer.</text>
</comment>
<keyword evidence="8 11" id="KW-0328">Glycosyltransferase</keyword>
<evidence type="ECO:0000256" key="8">
    <source>
        <dbReference type="ARBA" id="ARBA00022676"/>
    </source>
</evidence>
<name>A0A1H0QUQ7_MICTS</name>
<dbReference type="GO" id="GO:0006168">
    <property type="term" value="P:adenine salvage"/>
    <property type="evidence" value="ECO:0007669"/>
    <property type="project" value="InterPro"/>
</dbReference>
<feature type="domain" description="Phosphoribosyltransferase" evidence="12">
    <location>
        <begin position="38"/>
        <end position="153"/>
    </location>
</feature>
<evidence type="ECO:0000259" key="12">
    <source>
        <dbReference type="Pfam" id="PF00156"/>
    </source>
</evidence>
<evidence type="ECO:0000256" key="2">
    <source>
        <dbReference type="ARBA" id="ARBA00003968"/>
    </source>
</evidence>
<comment type="similarity">
    <text evidence="5 11">Belongs to the purine/pyrimidine phosphoribosyltransferase family.</text>
</comment>
<dbReference type="NCBIfam" id="NF002636">
    <property type="entry name" value="PRK02304.1-5"/>
    <property type="match status" value="1"/>
</dbReference>
<dbReference type="GO" id="GO:0016208">
    <property type="term" value="F:AMP binding"/>
    <property type="evidence" value="ECO:0007669"/>
    <property type="project" value="TreeGrafter"/>
</dbReference>
<comment type="pathway">
    <text evidence="4 11">Purine metabolism; AMP biosynthesis via salvage pathway; AMP from adenine: step 1/1.</text>
</comment>
<comment type="catalytic activity">
    <reaction evidence="1 11">
        <text>AMP + diphosphate = 5-phospho-alpha-D-ribose 1-diphosphate + adenine</text>
        <dbReference type="Rhea" id="RHEA:16609"/>
        <dbReference type="ChEBI" id="CHEBI:16708"/>
        <dbReference type="ChEBI" id="CHEBI:33019"/>
        <dbReference type="ChEBI" id="CHEBI:58017"/>
        <dbReference type="ChEBI" id="CHEBI:456215"/>
        <dbReference type="EC" id="2.4.2.7"/>
    </reaction>
</comment>
<keyword evidence="9 11" id="KW-0808">Transferase</keyword>
<dbReference type="PANTHER" id="PTHR32315">
    <property type="entry name" value="ADENINE PHOSPHORIBOSYLTRANSFERASE"/>
    <property type="match status" value="1"/>
</dbReference>
<keyword evidence="7 11" id="KW-0963">Cytoplasm</keyword>
<dbReference type="PANTHER" id="PTHR32315:SF3">
    <property type="entry name" value="ADENINE PHOSPHORIBOSYLTRANSFERASE"/>
    <property type="match status" value="1"/>
</dbReference>
<dbReference type="RefSeq" id="WP_056225473.1">
    <property type="nucleotide sequence ID" value="NZ_FNJN01000005.1"/>
</dbReference>
<evidence type="ECO:0000313" key="14">
    <source>
        <dbReference type="Proteomes" id="UP000186456"/>
    </source>
</evidence>
<dbReference type="EMBL" id="FNJN01000005">
    <property type="protein sequence ID" value="SDP21041.1"/>
    <property type="molecule type" value="Genomic_DNA"/>
</dbReference>
<dbReference type="GO" id="GO:0006166">
    <property type="term" value="P:purine ribonucleoside salvage"/>
    <property type="evidence" value="ECO:0007669"/>
    <property type="project" value="UniProtKB-KW"/>
</dbReference>
<evidence type="ECO:0000256" key="6">
    <source>
        <dbReference type="ARBA" id="ARBA00011893"/>
    </source>
</evidence>
<dbReference type="InterPro" id="IPR029057">
    <property type="entry name" value="PRTase-like"/>
</dbReference>
<evidence type="ECO:0000256" key="1">
    <source>
        <dbReference type="ARBA" id="ARBA00000868"/>
    </source>
</evidence>
<evidence type="ECO:0000256" key="10">
    <source>
        <dbReference type="ARBA" id="ARBA00022726"/>
    </source>
</evidence>
<dbReference type="InterPro" id="IPR000836">
    <property type="entry name" value="PRTase_dom"/>
</dbReference>
<evidence type="ECO:0000256" key="5">
    <source>
        <dbReference type="ARBA" id="ARBA00008391"/>
    </source>
</evidence>
<dbReference type="UniPathway" id="UPA00588">
    <property type="reaction ID" value="UER00646"/>
</dbReference>